<keyword evidence="11" id="KW-0503">Monooxygenase</keyword>
<keyword evidence="9" id="KW-0560">Oxidoreductase</keyword>
<comment type="similarity">
    <text evidence="4">Belongs to the cytochrome P450 family.</text>
</comment>
<dbReference type="OrthoDB" id="2789670at2759"/>
<dbReference type="InterPro" id="IPR002401">
    <property type="entry name" value="Cyt_P450_E_grp-I"/>
</dbReference>
<evidence type="ECO:0000256" key="5">
    <source>
        <dbReference type="ARBA" id="ARBA00022617"/>
    </source>
</evidence>
<evidence type="ECO:0000256" key="7">
    <source>
        <dbReference type="ARBA" id="ARBA00022824"/>
    </source>
</evidence>
<dbReference type="Pfam" id="PF00067">
    <property type="entry name" value="p450"/>
    <property type="match status" value="1"/>
</dbReference>
<sequence length="431" mass="49848">GSMEQYFFNLLFKLISSVGIVFFILYCFFLSYYKYWEKRNFPYLVPRFPLGNSQSLFCKFPGPNLEFTDHYREIKKKGYKFAGVFATIRPILVIADTEIVKDILVKDFDHFADRGFYKTASDPLSVTLFSMDAVEWRKTRIRLTPTFTSGKLKMMFPLIICVSASMIEEIDDLAKENSDIDIKKIATNFTINTLAICALGIEPGKSESSYILSEMAQKHFDVHTPIDLLKYSLMNRFPDFSSILGLKLLKKEVSEFFITVVRDAMKYREEMKLFRPDLLELLMNIKNETKSSPNPLTDNQLIAEIFDFFLASLDTSSATISFTLFELGKNPDIQEKVRLEIEGISNKHNGKLNTDSLAEMKYLHQIINESLRLYPPLPTLERKCMKSYKINGTDLIIEKGTSIVIPVFGIHRDPEHYPDPKKIRPREIQRQ</sequence>
<evidence type="ECO:0000256" key="6">
    <source>
        <dbReference type="ARBA" id="ARBA00022723"/>
    </source>
</evidence>
<evidence type="ECO:0000256" key="9">
    <source>
        <dbReference type="ARBA" id="ARBA00023002"/>
    </source>
</evidence>
<dbReference type="GO" id="GO:0016705">
    <property type="term" value="F:oxidoreductase activity, acting on paired donors, with incorporation or reduction of molecular oxygen"/>
    <property type="evidence" value="ECO:0007669"/>
    <property type="project" value="InterPro"/>
</dbReference>
<comment type="cofactor">
    <cofactor evidence="1">
        <name>heme</name>
        <dbReference type="ChEBI" id="CHEBI:30413"/>
    </cofactor>
</comment>
<protein>
    <submittedName>
        <fullName evidence="14">Cytochrome P450 6ed1</fullName>
    </submittedName>
</protein>
<comment type="subcellular location">
    <subcellularLocation>
        <location evidence="3">Endoplasmic reticulum membrane</location>
        <topology evidence="3">Peripheral membrane protein</topology>
    </subcellularLocation>
    <subcellularLocation>
        <location evidence="2">Microsome membrane</location>
        <topology evidence="2">Peripheral membrane protein</topology>
    </subcellularLocation>
</comment>
<dbReference type="PANTHER" id="PTHR24292:SF54">
    <property type="entry name" value="CYP9F3-RELATED"/>
    <property type="match status" value="1"/>
</dbReference>
<dbReference type="AlphaFoldDB" id="V5K4Z9"/>
<gene>
    <name evidence="14" type="primary">Cyp6ed1</name>
</gene>
<keyword evidence="5" id="KW-0349">Heme</keyword>
<feature type="non-terminal residue" evidence="14">
    <location>
        <position position="1"/>
    </location>
</feature>
<evidence type="ECO:0000256" key="2">
    <source>
        <dbReference type="ARBA" id="ARBA00004174"/>
    </source>
</evidence>
<reference evidence="14" key="1">
    <citation type="journal article" date="2013" name="Pestic. Biochem. Physiol.">
        <title>Identification of cytochrome P450 monooxygenase genes and their expression profiles in cyhalothrin-treated Colorado potato beetle, Leptinotarsa decemlineata.</title>
        <authorList>
            <person name="Wan P.J."/>
            <person name="Shi X.Q."/>
            <person name="Kong Y."/>
            <person name="Zhou L.T."/>
            <person name="Guo W.C."/>
            <person name="Ahmat T."/>
            <person name="Li G.Q."/>
        </authorList>
    </citation>
    <scope>NUCLEOTIDE SEQUENCE</scope>
</reference>
<keyword evidence="13" id="KW-1133">Transmembrane helix</keyword>
<keyword evidence="8" id="KW-0492">Microsome</keyword>
<dbReference type="GO" id="GO:0004497">
    <property type="term" value="F:monooxygenase activity"/>
    <property type="evidence" value="ECO:0007669"/>
    <property type="project" value="UniProtKB-KW"/>
</dbReference>
<dbReference type="InterPro" id="IPR001128">
    <property type="entry name" value="Cyt_P450"/>
</dbReference>
<keyword evidence="13" id="KW-0812">Transmembrane</keyword>
<evidence type="ECO:0000256" key="13">
    <source>
        <dbReference type="SAM" id="Phobius"/>
    </source>
</evidence>
<dbReference type="EMBL" id="KF044283">
    <property type="protein sequence ID" value="AGT57855.1"/>
    <property type="molecule type" value="mRNA"/>
</dbReference>
<dbReference type="CDD" id="cd11056">
    <property type="entry name" value="CYP6-like"/>
    <property type="match status" value="1"/>
</dbReference>
<dbReference type="PANTHER" id="PTHR24292">
    <property type="entry name" value="CYTOCHROME P450"/>
    <property type="match status" value="1"/>
</dbReference>
<dbReference type="SUPFAM" id="SSF48264">
    <property type="entry name" value="Cytochrome P450"/>
    <property type="match status" value="1"/>
</dbReference>
<organism evidence="14">
    <name type="scientific">Leptinotarsa decemlineata</name>
    <name type="common">Colorado potato beetle</name>
    <name type="synonym">Doryphora decemlineata</name>
    <dbReference type="NCBI Taxonomy" id="7539"/>
    <lineage>
        <taxon>Eukaryota</taxon>
        <taxon>Metazoa</taxon>
        <taxon>Ecdysozoa</taxon>
        <taxon>Arthropoda</taxon>
        <taxon>Hexapoda</taxon>
        <taxon>Insecta</taxon>
        <taxon>Pterygota</taxon>
        <taxon>Neoptera</taxon>
        <taxon>Endopterygota</taxon>
        <taxon>Coleoptera</taxon>
        <taxon>Polyphaga</taxon>
        <taxon>Cucujiformia</taxon>
        <taxon>Chrysomeloidea</taxon>
        <taxon>Chrysomelidae</taxon>
        <taxon>Chrysomelinae</taxon>
        <taxon>Doryphorini</taxon>
        <taxon>Leptinotarsa</taxon>
    </lineage>
</organism>
<dbReference type="PRINTS" id="PR00463">
    <property type="entry name" value="EP450I"/>
</dbReference>
<evidence type="ECO:0000256" key="4">
    <source>
        <dbReference type="ARBA" id="ARBA00010617"/>
    </source>
</evidence>
<dbReference type="Gene3D" id="1.10.630.10">
    <property type="entry name" value="Cytochrome P450"/>
    <property type="match status" value="1"/>
</dbReference>
<evidence type="ECO:0000256" key="3">
    <source>
        <dbReference type="ARBA" id="ARBA00004406"/>
    </source>
</evidence>
<reference evidence="14" key="2">
    <citation type="submission" date="2013-05" db="EMBL/GenBank/DDBJ databases">
        <authorList>
            <person name="Wan P.-J."/>
        </authorList>
    </citation>
    <scope>NUCLEOTIDE SEQUENCE</scope>
</reference>
<evidence type="ECO:0000256" key="1">
    <source>
        <dbReference type="ARBA" id="ARBA00001971"/>
    </source>
</evidence>
<dbReference type="GO" id="GO:0005506">
    <property type="term" value="F:iron ion binding"/>
    <property type="evidence" value="ECO:0007669"/>
    <property type="project" value="InterPro"/>
</dbReference>
<proteinExistence type="evidence at transcript level"/>
<evidence type="ECO:0000256" key="11">
    <source>
        <dbReference type="ARBA" id="ARBA00023033"/>
    </source>
</evidence>
<accession>V5K4Z9</accession>
<evidence type="ECO:0000313" key="14">
    <source>
        <dbReference type="EMBL" id="AGT57855.1"/>
    </source>
</evidence>
<keyword evidence="7" id="KW-0256">Endoplasmic reticulum</keyword>
<evidence type="ECO:0000256" key="12">
    <source>
        <dbReference type="ARBA" id="ARBA00023136"/>
    </source>
</evidence>
<dbReference type="InterPro" id="IPR050476">
    <property type="entry name" value="Insect_CytP450_Detox"/>
</dbReference>
<dbReference type="GO" id="GO:0005789">
    <property type="term" value="C:endoplasmic reticulum membrane"/>
    <property type="evidence" value="ECO:0007669"/>
    <property type="project" value="UniProtKB-SubCell"/>
</dbReference>
<keyword evidence="6" id="KW-0479">Metal-binding</keyword>
<evidence type="ECO:0000256" key="10">
    <source>
        <dbReference type="ARBA" id="ARBA00023004"/>
    </source>
</evidence>
<dbReference type="GO" id="GO:0020037">
    <property type="term" value="F:heme binding"/>
    <property type="evidence" value="ECO:0007669"/>
    <property type="project" value="InterPro"/>
</dbReference>
<keyword evidence="10" id="KW-0408">Iron</keyword>
<dbReference type="InterPro" id="IPR036396">
    <property type="entry name" value="Cyt_P450_sf"/>
</dbReference>
<name>V5K4Z9_LEPDE</name>
<evidence type="ECO:0000256" key="8">
    <source>
        <dbReference type="ARBA" id="ARBA00022848"/>
    </source>
</evidence>
<feature type="transmembrane region" description="Helical" evidence="13">
    <location>
        <begin position="6"/>
        <end position="29"/>
    </location>
</feature>
<keyword evidence="12 13" id="KW-0472">Membrane</keyword>